<keyword evidence="3" id="KW-0479">Metal-binding</keyword>
<evidence type="ECO:0000256" key="5">
    <source>
        <dbReference type="ARBA" id="ARBA00023002"/>
    </source>
</evidence>
<dbReference type="SUPFAM" id="SSF48056">
    <property type="entry name" value="Di-copper centre-containing domain"/>
    <property type="match status" value="1"/>
</dbReference>
<keyword evidence="7" id="KW-1015">Disulfide bond</keyword>
<comment type="cofactor">
    <cofactor evidence="1">
        <name>Cu(2+)</name>
        <dbReference type="ChEBI" id="CHEBI:29036"/>
    </cofactor>
</comment>
<keyword evidence="6" id="KW-0186">Copper</keyword>
<protein>
    <recommendedName>
        <fullName evidence="9 10">Tyrosinase copper-binding domain-containing protein</fullName>
    </recommendedName>
</protein>
<dbReference type="GO" id="GO:0046872">
    <property type="term" value="F:metal ion binding"/>
    <property type="evidence" value="ECO:0007669"/>
    <property type="project" value="UniProtKB-KW"/>
</dbReference>
<dbReference type="PANTHER" id="PTHR11474:SF76">
    <property type="entry name" value="SHKT DOMAIN-CONTAINING PROTEIN"/>
    <property type="match status" value="1"/>
</dbReference>
<name>I4DD55_POROL</name>
<dbReference type="Pfam" id="PF00264">
    <property type="entry name" value="Tyrosinase"/>
    <property type="match status" value="1"/>
</dbReference>
<dbReference type="PROSITE" id="PS00498">
    <property type="entry name" value="TYROSINASE_2"/>
    <property type="match status" value="1"/>
</dbReference>
<sequence length="611" mass="69410">MSTIAVSPSTTTAPNFSSSSSSLKTNPLVLRPSQVSLLGSSRACRSARKSWCKAAKKDEKNQYEPQNADHKSNKLDRRNMLLGLGGLYGAATTLGGLTPSSLADPAVLDLKAAVKCERALKDDTTPRGMKCCPPDFKESEVINFDPRNYWSPGLRVRPAAHKVSPQYAAKFREAVRRMKLLPEDDPRSFAQQAKIHCAYCNGAYHIAGTTDNDHRLQVHGSWLFLPFHRAYLFFFERILGSLVNDPSFAIPYWNWDHPDGMYMPSIYTQDGLSNPLYDDYRDEKHFKSLIDLGYGGDEIKKEDNTKIPEENQIFYNLWHMHVHVARPKEAELFMGGRYAAKDKYSINSPGTIERVPHTPVHIWVGDPEREYSEDMGSFYSAGRDPLFYAHHANVDRTWTIWKGLDGGRKEFDEADFLNNFFIFYDEKKKPVKIYVKDVLDEKILGYKYETSDTPWLDPLHPVVDHKPLPIPPAVPLKFPLPLGISGFQTKVPRPENRVKDSEEILEIKVQQKASKKYIKFDVYLFDEHNHKTPDGKTKSAISYVGSCTELPHQPHEGHKTEEIPTKTLLMPISEVIKNVGAENDDYVTVAFQNITGELDSIDILGIKIRYL</sequence>
<dbReference type="PROSITE" id="PS00497">
    <property type="entry name" value="TYROSINASE_1"/>
    <property type="match status" value="1"/>
</dbReference>
<evidence type="ECO:0000256" key="3">
    <source>
        <dbReference type="ARBA" id="ARBA00022723"/>
    </source>
</evidence>
<evidence type="ECO:0000256" key="1">
    <source>
        <dbReference type="ARBA" id="ARBA00001973"/>
    </source>
</evidence>
<evidence type="ECO:0000256" key="2">
    <source>
        <dbReference type="ARBA" id="ARBA00009928"/>
    </source>
</evidence>
<dbReference type="GO" id="GO:0004097">
    <property type="term" value="F:catechol oxidase activity"/>
    <property type="evidence" value="ECO:0007669"/>
    <property type="project" value="InterPro"/>
</dbReference>
<accession>I4DD55</accession>
<dbReference type="InterPro" id="IPR050316">
    <property type="entry name" value="Tyrosinase/Hemocyanin"/>
</dbReference>
<dbReference type="EMBL" id="AB689856">
    <property type="protein sequence ID" value="BAM15845.1"/>
    <property type="molecule type" value="mRNA"/>
</dbReference>
<keyword evidence="4" id="KW-0883">Thioether bond</keyword>
<comment type="similarity">
    <text evidence="2">Belongs to the tyrosinase family.</text>
</comment>
<dbReference type="InterPro" id="IPR022740">
    <property type="entry name" value="Polyphenol_oxidase_C"/>
</dbReference>
<reference evidence="11" key="1">
    <citation type="journal article" date="2012" name="Plant Biotechnol. (Sheffield)">
        <title>Isolation of polyphenol oxidase genes from Portulaca oleracea and evaluation of their ability to metabolize endocrine-disrupting chemicals.</title>
        <authorList>
            <person name="Kaneda H."/>
            <person name="Matsui T."/>
            <person name="Tomiyasu R."/>
            <person name="Kuroda Y."/>
            <person name="Higashimoto Y."/>
            <person name="Oda T."/>
            <person name="Miyasaka H."/>
            <person name="Okuhata H."/>
            <person name="Tanaka S."/>
            <person name="Harada K."/>
            <person name="Matsuura H."/>
            <person name="Nakayama H."/>
            <person name="Kato K."/>
            <person name="Hirata K."/>
        </authorList>
    </citation>
    <scope>NUCLEOTIDE SEQUENCE</scope>
    <source>
        <tissue evidence="11">Root</tissue>
    </source>
</reference>
<evidence type="ECO:0000256" key="6">
    <source>
        <dbReference type="ARBA" id="ARBA00023008"/>
    </source>
</evidence>
<evidence type="ECO:0000256" key="4">
    <source>
        <dbReference type="ARBA" id="ARBA00022784"/>
    </source>
</evidence>
<keyword evidence="5" id="KW-0560">Oxidoreductase</keyword>
<organism evidence="11">
    <name type="scientific">Portulaca oleracea</name>
    <name type="common">Common purslane</name>
    <name type="synonym">Portulaca neglecta</name>
    <dbReference type="NCBI Taxonomy" id="46147"/>
    <lineage>
        <taxon>Eukaryota</taxon>
        <taxon>Viridiplantae</taxon>
        <taxon>Streptophyta</taxon>
        <taxon>Embryophyta</taxon>
        <taxon>Tracheophyta</taxon>
        <taxon>Spermatophyta</taxon>
        <taxon>Magnoliopsida</taxon>
        <taxon>eudicotyledons</taxon>
        <taxon>Gunneridae</taxon>
        <taxon>Pentapetalae</taxon>
        <taxon>Caryophyllales</taxon>
        <taxon>Cactineae</taxon>
        <taxon>Portulacaceae</taxon>
        <taxon>Portulaca</taxon>
    </lineage>
</organism>
<dbReference type="InterPro" id="IPR002227">
    <property type="entry name" value="Tyrosinase_Cu-bd"/>
</dbReference>
<evidence type="ECO:0000259" key="10">
    <source>
        <dbReference type="PROSITE" id="PS00498"/>
    </source>
</evidence>
<dbReference type="Gene3D" id="1.10.1280.10">
    <property type="entry name" value="Di-copper center containing domain from catechol oxidase"/>
    <property type="match status" value="1"/>
</dbReference>
<evidence type="ECO:0000259" key="9">
    <source>
        <dbReference type="PROSITE" id="PS00497"/>
    </source>
</evidence>
<dbReference type="PRINTS" id="PR00092">
    <property type="entry name" value="TYROSINASE"/>
</dbReference>
<evidence type="ECO:0000313" key="11">
    <source>
        <dbReference type="EMBL" id="BAM15845.1"/>
    </source>
</evidence>
<evidence type="ECO:0000256" key="8">
    <source>
        <dbReference type="SAM" id="MobiDB-lite"/>
    </source>
</evidence>
<dbReference type="PANTHER" id="PTHR11474">
    <property type="entry name" value="TYROSINASE FAMILY MEMBER"/>
    <property type="match status" value="1"/>
</dbReference>
<feature type="compositionally biased region" description="Low complexity" evidence="8">
    <location>
        <begin position="7"/>
        <end position="22"/>
    </location>
</feature>
<feature type="region of interest" description="Disordered" evidence="8">
    <location>
        <begin position="1"/>
        <end position="25"/>
    </location>
</feature>
<feature type="domain" description="Tyrosinase copper-binding" evidence="9">
    <location>
        <begin position="219"/>
        <end position="236"/>
    </location>
</feature>
<dbReference type="InterPro" id="IPR022739">
    <property type="entry name" value="Polyphenol_oxidase_cen"/>
</dbReference>
<feature type="domain" description="Tyrosinase copper-binding" evidence="10">
    <location>
        <begin position="384"/>
        <end position="395"/>
    </location>
</feature>
<dbReference type="Pfam" id="PF12143">
    <property type="entry name" value="PPO1_KFDV"/>
    <property type="match status" value="1"/>
</dbReference>
<dbReference type="InterPro" id="IPR008922">
    <property type="entry name" value="Di-copper_centre_dom_sf"/>
</dbReference>
<dbReference type="Pfam" id="PF12142">
    <property type="entry name" value="PPO1_DWL"/>
    <property type="match status" value="1"/>
</dbReference>
<dbReference type="AlphaFoldDB" id="I4DD55"/>
<proteinExistence type="evidence at transcript level"/>
<evidence type="ECO:0000256" key="7">
    <source>
        <dbReference type="ARBA" id="ARBA00023157"/>
    </source>
</evidence>